<feature type="non-terminal residue" evidence="1">
    <location>
        <position position="1"/>
    </location>
</feature>
<gene>
    <name evidence="1" type="ORF">MIMGU_mgv1a019851mg</name>
</gene>
<sequence>KLKTHTHTHTKKKKKKDHKILQQLALYCNFYAHLKPDGTFLSQAFRIKLSEMGTFRLMPNTLALTAVQRQTAASRSVKPPMRVQHGFFESGVPTTMPTKSFSKFAQAPNLRVSLGH</sequence>
<dbReference type="EMBL" id="KI630902">
    <property type="protein sequence ID" value="EYU31726.1"/>
    <property type="molecule type" value="Genomic_DNA"/>
</dbReference>
<name>A0A022QUZ3_ERYGU</name>
<protein>
    <submittedName>
        <fullName evidence="1">Uncharacterized protein</fullName>
    </submittedName>
</protein>
<accession>A0A022QUZ3</accession>
<organism evidence="1 2">
    <name type="scientific">Erythranthe guttata</name>
    <name type="common">Yellow monkey flower</name>
    <name type="synonym">Mimulus guttatus</name>
    <dbReference type="NCBI Taxonomy" id="4155"/>
    <lineage>
        <taxon>Eukaryota</taxon>
        <taxon>Viridiplantae</taxon>
        <taxon>Streptophyta</taxon>
        <taxon>Embryophyta</taxon>
        <taxon>Tracheophyta</taxon>
        <taxon>Spermatophyta</taxon>
        <taxon>Magnoliopsida</taxon>
        <taxon>eudicotyledons</taxon>
        <taxon>Gunneridae</taxon>
        <taxon>Pentapetalae</taxon>
        <taxon>asterids</taxon>
        <taxon>lamiids</taxon>
        <taxon>Lamiales</taxon>
        <taxon>Phrymaceae</taxon>
        <taxon>Erythranthe</taxon>
    </lineage>
</organism>
<feature type="non-terminal residue" evidence="1">
    <location>
        <position position="116"/>
    </location>
</feature>
<reference evidence="1 2" key="1">
    <citation type="journal article" date="2013" name="Proc. Natl. Acad. Sci. U.S.A.">
        <title>Fine-scale variation in meiotic recombination in Mimulus inferred from population shotgun sequencing.</title>
        <authorList>
            <person name="Hellsten U."/>
            <person name="Wright K.M."/>
            <person name="Jenkins J."/>
            <person name="Shu S."/>
            <person name="Yuan Y."/>
            <person name="Wessler S.R."/>
            <person name="Schmutz J."/>
            <person name="Willis J.H."/>
            <person name="Rokhsar D.S."/>
        </authorList>
    </citation>
    <scope>NUCLEOTIDE SEQUENCE [LARGE SCALE GENOMIC DNA]</scope>
    <source>
        <strain evidence="2">cv. DUN x IM62</strain>
    </source>
</reference>
<dbReference type="Proteomes" id="UP000030748">
    <property type="component" value="Unassembled WGS sequence"/>
</dbReference>
<evidence type="ECO:0000313" key="1">
    <source>
        <dbReference type="EMBL" id="EYU31726.1"/>
    </source>
</evidence>
<dbReference type="AlphaFoldDB" id="A0A022QUZ3"/>
<keyword evidence="2" id="KW-1185">Reference proteome</keyword>
<evidence type="ECO:0000313" key="2">
    <source>
        <dbReference type="Proteomes" id="UP000030748"/>
    </source>
</evidence>
<proteinExistence type="predicted"/>